<dbReference type="Ensembl" id="ENSORLT00020021668.1">
    <property type="protein sequence ID" value="ENSORLP00020014021.1"/>
    <property type="gene ID" value="ENSORLG00020015005.1"/>
</dbReference>
<dbReference type="Proteomes" id="UP000265180">
    <property type="component" value="Chromosome 9"/>
</dbReference>
<reference evidence="2" key="3">
    <citation type="submission" date="2025-08" db="UniProtKB">
        <authorList>
            <consortium name="Ensembl"/>
        </authorList>
    </citation>
    <scope>IDENTIFICATION</scope>
    <source>
        <strain evidence="2">HNI</strain>
    </source>
</reference>
<dbReference type="PANTHER" id="PTHR10666">
    <property type="entry name" value="UBIQUITIN"/>
    <property type="match status" value="1"/>
</dbReference>
<sequence>DKLLQNPNQVRYFLPLKLNDTRIETEMGVPAATQRLVYDNCQRVTMSEDSRSLQSYGLQAGSRVSLVITQPPEAEPANIEVFLKNEKGQLSTYRVKPTETVSEFKIKVQHREGVPANQQRLIHQSREMMTGTLADYGVKNMSTIDMLFRLRGGSCPHFYC</sequence>
<accession>A0A3P9L068</accession>
<dbReference type="Pfam" id="PF00240">
    <property type="entry name" value="ubiquitin"/>
    <property type="match status" value="1"/>
</dbReference>
<dbReference type="SUPFAM" id="SSF54236">
    <property type="entry name" value="Ubiquitin-like"/>
    <property type="match status" value="2"/>
</dbReference>
<reference key="1">
    <citation type="journal article" date="2007" name="Nature">
        <title>The medaka draft genome and insights into vertebrate genome evolution.</title>
        <authorList>
            <person name="Kasahara M."/>
            <person name="Naruse K."/>
            <person name="Sasaki S."/>
            <person name="Nakatani Y."/>
            <person name="Qu W."/>
            <person name="Ahsan B."/>
            <person name="Yamada T."/>
            <person name="Nagayasu Y."/>
            <person name="Doi K."/>
            <person name="Kasai Y."/>
            <person name="Jindo T."/>
            <person name="Kobayashi D."/>
            <person name="Shimada A."/>
            <person name="Toyoda A."/>
            <person name="Kuroki Y."/>
            <person name="Fujiyama A."/>
            <person name="Sasaki T."/>
            <person name="Shimizu A."/>
            <person name="Asakawa S."/>
            <person name="Shimizu N."/>
            <person name="Hashimoto S."/>
            <person name="Yang J."/>
            <person name="Lee Y."/>
            <person name="Matsushima K."/>
            <person name="Sugano S."/>
            <person name="Sakaizumi M."/>
            <person name="Narita T."/>
            <person name="Ohishi K."/>
            <person name="Haga S."/>
            <person name="Ohta F."/>
            <person name="Nomoto H."/>
            <person name="Nogata K."/>
            <person name="Morishita T."/>
            <person name="Endo T."/>
            <person name="Shin-I T."/>
            <person name="Takeda H."/>
            <person name="Morishita S."/>
            <person name="Kohara Y."/>
        </authorList>
    </citation>
    <scope>NUCLEOTIDE SEQUENCE [LARGE SCALE GENOMIC DNA]</scope>
    <source>
        <strain>Hd-rR</strain>
    </source>
</reference>
<reference evidence="2" key="4">
    <citation type="submission" date="2025-09" db="UniProtKB">
        <authorList>
            <consortium name="Ensembl"/>
        </authorList>
    </citation>
    <scope>IDENTIFICATION</scope>
    <source>
        <strain evidence="2">HNI</strain>
    </source>
</reference>
<dbReference type="InterPro" id="IPR029071">
    <property type="entry name" value="Ubiquitin-like_domsf"/>
</dbReference>
<evidence type="ECO:0000313" key="2">
    <source>
        <dbReference type="Ensembl" id="ENSORLP00020014021.1"/>
    </source>
</evidence>
<protein>
    <submittedName>
        <fullName evidence="2">ISG15 ubiquitin like modifier</fullName>
    </submittedName>
</protein>
<organism evidence="2 3">
    <name type="scientific">Oryzias latipes</name>
    <name type="common">Japanese rice fish</name>
    <name type="synonym">Japanese killifish</name>
    <dbReference type="NCBI Taxonomy" id="8090"/>
    <lineage>
        <taxon>Eukaryota</taxon>
        <taxon>Metazoa</taxon>
        <taxon>Chordata</taxon>
        <taxon>Craniata</taxon>
        <taxon>Vertebrata</taxon>
        <taxon>Euteleostomi</taxon>
        <taxon>Actinopterygii</taxon>
        <taxon>Neopterygii</taxon>
        <taxon>Teleostei</taxon>
        <taxon>Neoteleostei</taxon>
        <taxon>Acanthomorphata</taxon>
        <taxon>Ovalentaria</taxon>
        <taxon>Atherinomorphae</taxon>
        <taxon>Beloniformes</taxon>
        <taxon>Adrianichthyidae</taxon>
        <taxon>Oryziinae</taxon>
        <taxon>Oryzias</taxon>
    </lineage>
</organism>
<reference evidence="2 3" key="2">
    <citation type="submission" date="2017-04" db="EMBL/GenBank/DDBJ databases">
        <title>CpG methylation of centromeres and impact of large insertions on vertebrate speciation.</title>
        <authorList>
            <person name="Ichikawa K."/>
            <person name="Yoshimura J."/>
            <person name="Morishita S."/>
        </authorList>
    </citation>
    <scope>NUCLEOTIDE SEQUENCE</scope>
    <source>
        <strain evidence="2 3">HNI</strain>
    </source>
</reference>
<name>A0A3P9L068_ORYLA</name>
<evidence type="ECO:0000313" key="3">
    <source>
        <dbReference type="Proteomes" id="UP000265180"/>
    </source>
</evidence>
<dbReference type="FunFam" id="3.10.20.90:FF:000681">
    <property type="entry name" value="ISG15 ubiquitin-like modifier"/>
    <property type="match status" value="1"/>
</dbReference>
<dbReference type="PROSITE" id="PS50053">
    <property type="entry name" value="UBIQUITIN_2"/>
    <property type="match status" value="2"/>
</dbReference>
<dbReference type="SMART" id="SM00213">
    <property type="entry name" value="UBQ"/>
    <property type="match status" value="2"/>
</dbReference>
<dbReference type="CDD" id="cd17039">
    <property type="entry name" value="Ubl_ubiquitin_like"/>
    <property type="match status" value="1"/>
</dbReference>
<feature type="domain" description="Ubiquitin-like" evidence="1">
    <location>
        <begin position="79"/>
        <end position="153"/>
    </location>
</feature>
<dbReference type="InterPro" id="IPR050158">
    <property type="entry name" value="Ubiquitin_ubiquitin-like"/>
</dbReference>
<dbReference type="PRINTS" id="PR00348">
    <property type="entry name" value="UBIQUITIN"/>
</dbReference>
<dbReference type="AlphaFoldDB" id="A0A3P9L068"/>
<evidence type="ECO:0000259" key="1">
    <source>
        <dbReference type="PROSITE" id="PS50053"/>
    </source>
</evidence>
<dbReference type="Gene3D" id="3.10.20.90">
    <property type="entry name" value="Phosphatidylinositol 3-kinase Catalytic Subunit, Chain A, domain 1"/>
    <property type="match status" value="2"/>
</dbReference>
<proteinExistence type="predicted"/>
<feature type="domain" description="Ubiquitin-like" evidence="1">
    <location>
        <begin position="22"/>
        <end position="73"/>
    </location>
</feature>
<dbReference type="InterPro" id="IPR000626">
    <property type="entry name" value="Ubiquitin-like_dom"/>
</dbReference>
<dbReference type="InterPro" id="IPR019956">
    <property type="entry name" value="Ubiquitin_dom"/>
</dbReference>
<dbReference type="Pfam" id="PF14560">
    <property type="entry name" value="Ubiquitin_2"/>
    <property type="match status" value="1"/>
</dbReference>